<evidence type="ECO:0000259" key="5">
    <source>
        <dbReference type="Pfam" id="PF00294"/>
    </source>
</evidence>
<gene>
    <name evidence="6" type="ORF">MTO99_08305</name>
</gene>
<sequence length="318" mass="32353">MSAASADPEAPDVLAIGETMLLVAPAAGAPFALGSAMTISPAGAEANVAVGCSGLGLRAAWYSRLGADAIGDLLADGLAARGVDTSLVRRTDAAPTGVMFKRPLDGRSEVAYYRAGSAASTMDAADLDVLPAPRLVHVSGITAALSDSCRRLLDAVVVERRLGSSIVSFDVNHRPVLWPSPERAATELLHLARAADVVFVGRDEAERLWGTADADAVRELLPDVPHVVVKDAEHEAVEFAGDTVVRVATPPVEVVESVGAGDGFAAGWIAASLRGEDAAGRLSAGHALAAAVLRSPTDHAAPGAGAVESHAGSVDGLE</sequence>
<dbReference type="Gene3D" id="3.40.1190.20">
    <property type="match status" value="1"/>
</dbReference>
<dbReference type="InterPro" id="IPR029056">
    <property type="entry name" value="Ribokinase-like"/>
</dbReference>
<keyword evidence="2" id="KW-0808">Transferase</keyword>
<proteinExistence type="inferred from homology"/>
<evidence type="ECO:0000256" key="1">
    <source>
        <dbReference type="ARBA" id="ARBA00010688"/>
    </source>
</evidence>
<dbReference type="InterPro" id="IPR052700">
    <property type="entry name" value="Carb_kinase_PfkB-like"/>
</dbReference>
<evidence type="ECO:0000256" key="3">
    <source>
        <dbReference type="ARBA" id="ARBA00022777"/>
    </source>
</evidence>
<dbReference type="GO" id="GO:0016301">
    <property type="term" value="F:kinase activity"/>
    <property type="evidence" value="ECO:0007669"/>
    <property type="project" value="UniProtKB-KW"/>
</dbReference>
<accession>A0ABY4C2N5</accession>
<evidence type="ECO:0000313" key="6">
    <source>
        <dbReference type="EMBL" id="UOE45732.1"/>
    </source>
</evidence>
<dbReference type="SUPFAM" id="SSF53613">
    <property type="entry name" value="Ribokinase-like"/>
    <property type="match status" value="1"/>
</dbReference>
<dbReference type="Proteomes" id="UP000832097">
    <property type="component" value="Chromosome"/>
</dbReference>
<reference evidence="6 7" key="1">
    <citation type="submission" date="2022-03" db="EMBL/GenBank/DDBJ databases">
        <title>Mucilaginibacter sp. isolated from the gut of Protaetia brevitarsis seulensis larvae.</title>
        <authorList>
            <person name="Won M."/>
            <person name="Kim S.-J."/>
            <person name="Kwon S.-W."/>
        </authorList>
    </citation>
    <scope>NUCLEOTIDE SEQUENCE [LARGE SCALE GENOMIC DNA]</scope>
    <source>
        <strain evidence="6 7">CFWR-12</strain>
    </source>
</reference>
<name>A0ABY4C2N5_9MICO</name>
<dbReference type="Pfam" id="PF00294">
    <property type="entry name" value="PfkB"/>
    <property type="match status" value="1"/>
</dbReference>
<evidence type="ECO:0000256" key="2">
    <source>
        <dbReference type="ARBA" id="ARBA00022679"/>
    </source>
</evidence>
<dbReference type="PANTHER" id="PTHR43320">
    <property type="entry name" value="SUGAR KINASE"/>
    <property type="match status" value="1"/>
</dbReference>
<dbReference type="RefSeq" id="WP_243558335.1">
    <property type="nucleotide sequence ID" value="NZ_CP094528.1"/>
</dbReference>
<feature type="region of interest" description="Disordered" evidence="4">
    <location>
        <begin position="299"/>
        <end position="318"/>
    </location>
</feature>
<dbReference type="PANTHER" id="PTHR43320:SF2">
    <property type="entry name" value="2-DEHYDRO-3-DEOXYGLUCONOKINASE_2-DEHYDRO-3-DEOXYGALACTONOKINASE"/>
    <property type="match status" value="1"/>
</dbReference>
<feature type="domain" description="Carbohydrate kinase PfkB" evidence="5">
    <location>
        <begin position="12"/>
        <end position="296"/>
    </location>
</feature>
<keyword evidence="7" id="KW-1185">Reference proteome</keyword>
<organism evidence="6 7">
    <name type="scientific">Agromyces larvae</name>
    <dbReference type="NCBI Taxonomy" id="2929802"/>
    <lineage>
        <taxon>Bacteria</taxon>
        <taxon>Bacillati</taxon>
        <taxon>Actinomycetota</taxon>
        <taxon>Actinomycetes</taxon>
        <taxon>Micrococcales</taxon>
        <taxon>Microbacteriaceae</taxon>
        <taxon>Agromyces</taxon>
    </lineage>
</organism>
<evidence type="ECO:0000256" key="4">
    <source>
        <dbReference type="SAM" id="MobiDB-lite"/>
    </source>
</evidence>
<evidence type="ECO:0000313" key="7">
    <source>
        <dbReference type="Proteomes" id="UP000832097"/>
    </source>
</evidence>
<dbReference type="CDD" id="cd01166">
    <property type="entry name" value="KdgK"/>
    <property type="match status" value="1"/>
</dbReference>
<dbReference type="EMBL" id="CP094528">
    <property type="protein sequence ID" value="UOE45732.1"/>
    <property type="molecule type" value="Genomic_DNA"/>
</dbReference>
<keyword evidence="3 6" id="KW-0418">Kinase</keyword>
<dbReference type="InterPro" id="IPR011611">
    <property type="entry name" value="PfkB_dom"/>
</dbReference>
<protein>
    <submittedName>
        <fullName evidence="6">Sugar kinase</fullName>
    </submittedName>
</protein>
<comment type="similarity">
    <text evidence="1">Belongs to the carbohydrate kinase PfkB family.</text>
</comment>